<accession>A0A8H4R9F8</accession>
<keyword evidence="2" id="KW-1185">Reference proteome</keyword>
<dbReference type="PANTHER" id="PTHR32303">
    <property type="entry name" value="QUINOPROTEIN ALCOHOL DEHYDROGENASE (CYTOCHROME C)"/>
    <property type="match status" value="1"/>
</dbReference>
<protein>
    <submittedName>
        <fullName evidence="1">Uncharacterized protein</fullName>
    </submittedName>
</protein>
<sequence length="209" mass="21857">MCLVETGKFYNMGSGNVNWIKQVTLLDAWTFACGSSSSPRNLANCPEIPSEDAAENGTLFCSTATSPGGGMGVLSWGVVADDERVYRTGINSFVEPYQLYGSDKTINGNAYGAVRLGDGAVLWETEVPGSDGVSGGISYGPPSIVGDVMMVVRTGVANISDGNGAMVVLDKVSGVVLEVDEVNGNPKSRVGISGRVVVFGMEAHSFTWQ</sequence>
<evidence type="ECO:0000313" key="1">
    <source>
        <dbReference type="EMBL" id="KAF4625388.1"/>
    </source>
</evidence>
<dbReference type="InterPro" id="IPR015943">
    <property type="entry name" value="WD40/YVTN_repeat-like_dom_sf"/>
</dbReference>
<dbReference type="Proteomes" id="UP000566819">
    <property type="component" value="Unassembled WGS sequence"/>
</dbReference>
<gene>
    <name evidence="1" type="ORF">G7Y89_g12779</name>
</gene>
<proteinExistence type="predicted"/>
<evidence type="ECO:0000313" key="2">
    <source>
        <dbReference type="Proteomes" id="UP000566819"/>
    </source>
</evidence>
<dbReference type="AlphaFoldDB" id="A0A8H4R9F8"/>
<dbReference type="EMBL" id="JAAMPI010001393">
    <property type="protein sequence ID" value="KAF4625388.1"/>
    <property type="molecule type" value="Genomic_DNA"/>
</dbReference>
<dbReference type="PANTHER" id="PTHR32303:SF10">
    <property type="entry name" value="OUTER MEMBRANE PROTEIN ASSEMBLY FACTOR BAMB"/>
    <property type="match status" value="1"/>
</dbReference>
<name>A0A8H4R9F8_9HELO</name>
<comment type="caution">
    <text evidence="1">The sequence shown here is derived from an EMBL/GenBank/DDBJ whole genome shotgun (WGS) entry which is preliminary data.</text>
</comment>
<dbReference type="Gene3D" id="2.130.10.10">
    <property type="entry name" value="YVTN repeat-like/Quinoprotein amine dehydrogenase"/>
    <property type="match status" value="1"/>
</dbReference>
<organism evidence="1 2">
    <name type="scientific">Cudoniella acicularis</name>
    <dbReference type="NCBI Taxonomy" id="354080"/>
    <lineage>
        <taxon>Eukaryota</taxon>
        <taxon>Fungi</taxon>
        <taxon>Dikarya</taxon>
        <taxon>Ascomycota</taxon>
        <taxon>Pezizomycotina</taxon>
        <taxon>Leotiomycetes</taxon>
        <taxon>Helotiales</taxon>
        <taxon>Tricladiaceae</taxon>
        <taxon>Cudoniella</taxon>
    </lineage>
</organism>
<dbReference type="OrthoDB" id="416253at2759"/>
<reference evidence="1 2" key="1">
    <citation type="submission" date="2020-03" db="EMBL/GenBank/DDBJ databases">
        <title>Draft Genome Sequence of Cudoniella acicularis.</title>
        <authorList>
            <person name="Buettner E."/>
            <person name="Kellner H."/>
        </authorList>
    </citation>
    <scope>NUCLEOTIDE SEQUENCE [LARGE SCALE GENOMIC DNA]</scope>
    <source>
        <strain evidence="1 2">DSM 108380</strain>
    </source>
</reference>